<evidence type="ECO:0000313" key="1">
    <source>
        <dbReference type="EMBL" id="OQR76439.1"/>
    </source>
</evidence>
<name>A0A1V9XSI3_9ACAR</name>
<dbReference type="EMBL" id="MNPL01004823">
    <property type="protein sequence ID" value="OQR76439.1"/>
    <property type="molecule type" value="Genomic_DNA"/>
</dbReference>
<comment type="caution">
    <text evidence="1">The sequence shown here is derived from an EMBL/GenBank/DDBJ whole genome shotgun (WGS) entry which is preliminary data.</text>
</comment>
<dbReference type="Proteomes" id="UP000192247">
    <property type="component" value="Unassembled WGS sequence"/>
</dbReference>
<protein>
    <submittedName>
        <fullName evidence="1">Uncharacterized protein</fullName>
    </submittedName>
</protein>
<dbReference type="InParanoid" id="A0A1V9XSI3"/>
<organism evidence="1 2">
    <name type="scientific">Tropilaelaps mercedesae</name>
    <dbReference type="NCBI Taxonomy" id="418985"/>
    <lineage>
        <taxon>Eukaryota</taxon>
        <taxon>Metazoa</taxon>
        <taxon>Ecdysozoa</taxon>
        <taxon>Arthropoda</taxon>
        <taxon>Chelicerata</taxon>
        <taxon>Arachnida</taxon>
        <taxon>Acari</taxon>
        <taxon>Parasitiformes</taxon>
        <taxon>Mesostigmata</taxon>
        <taxon>Gamasina</taxon>
        <taxon>Dermanyssoidea</taxon>
        <taxon>Laelapidae</taxon>
        <taxon>Tropilaelaps</taxon>
    </lineage>
</organism>
<evidence type="ECO:0000313" key="2">
    <source>
        <dbReference type="Proteomes" id="UP000192247"/>
    </source>
</evidence>
<keyword evidence="2" id="KW-1185">Reference proteome</keyword>
<accession>A0A1V9XSI3</accession>
<sequence length="28" mass="3155">MREFEEVGKVSGDIIISEQKLLRMASST</sequence>
<dbReference type="AlphaFoldDB" id="A0A1V9XSI3"/>
<proteinExistence type="predicted"/>
<reference evidence="1 2" key="1">
    <citation type="journal article" date="2017" name="Gigascience">
        <title>Draft genome of the honey bee ectoparasitic mite, Tropilaelaps mercedesae, is shaped by the parasitic life history.</title>
        <authorList>
            <person name="Dong X."/>
            <person name="Armstrong S.D."/>
            <person name="Xia D."/>
            <person name="Makepeace B.L."/>
            <person name="Darby A.C."/>
            <person name="Kadowaki T."/>
        </authorList>
    </citation>
    <scope>NUCLEOTIDE SEQUENCE [LARGE SCALE GENOMIC DNA]</scope>
    <source>
        <strain evidence="1">Wuxi-XJTLU</strain>
    </source>
</reference>
<gene>
    <name evidence="1" type="ORF">BIW11_03073</name>
</gene>